<evidence type="ECO:0000313" key="2">
    <source>
        <dbReference type="Proteomes" id="UP000242712"/>
    </source>
</evidence>
<comment type="caution">
    <text evidence="1">The sequence shown here is derived from an EMBL/GenBank/DDBJ whole genome shotgun (WGS) entry which is preliminary data.</text>
</comment>
<sequence length="158" mass="18693">MQIFRVSSNHHQSAQFLDNRRLSKQVLELYQIIRVCLAEMDIIEGNTRYLSHPIVKHVYHDGEPYLLDAYSLLRAMDEEHQRRGGKRSSEFREDLSHLEHIITQHQSRVSAESLPPIFVYGDEKVYGEAAYIQYQKLLYEKWATDRIPPRCNIHKTQI</sequence>
<accession>A0A2K4FBF1</accession>
<name>A0A2K4FBF1_9STAP</name>
<proteinExistence type="predicted"/>
<dbReference type="AlphaFoldDB" id="A0A2K4FBF1"/>
<dbReference type="GeneID" id="98298901"/>
<dbReference type="OrthoDB" id="2389007at2"/>
<dbReference type="InterPro" id="IPR004260">
    <property type="entry name" value="Pyr-dimer_DNA_glycosylase"/>
</dbReference>
<dbReference type="Pfam" id="PF03013">
    <property type="entry name" value="Pyr_excise"/>
    <property type="match status" value="1"/>
</dbReference>
<dbReference type="EMBL" id="PPPX01000016">
    <property type="protein sequence ID" value="POA08621.1"/>
    <property type="molecule type" value="Genomic_DNA"/>
</dbReference>
<reference evidence="1 2" key="1">
    <citation type="submission" date="2017-08" db="EMBL/GenBank/DDBJ databases">
        <title>Draft genome sequences of 64 type strains of genus Staph aureus.</title>
        <authorList>
            <person name="Cole K."/>
            <person name="Golubchik T."/>
            <person name="Russell J."/>
            <person name="Foster D."/>
            <person name="Llewelyn M."/>
            <person name="Wilson D."/>
            <person name="Crook D."/>
            <person name="Paul J."/>
        </authorList>
    </citation>
    <scope>NUCLEOTIDE SEQUENCE [LARGE SCALE GENOMIC DNA]</scope>
    <source>
        <strain evidence="1 2">DSM 29875</strain>
    </source>
</reference>
<dbReference type="RefSeq" id="WP_103372376.1">
    <property type="nucleotide sequence ID" value="NZ_CBCRVO010000002.1"/>
</dbReference>
<protein>
    <submittedName>
        <fullName evidence="1">Uncharacterized protein</fullName>
    </submittedName>
</protein>
<organism evidence="1 2">
    <name type="scientific">Staphylococcus argensis</name>
    <dbReference type="NCBI Taxonomy" id="1607738"/>
    <lineage>
        <taxon>Bacteria</taxon>
        <taxon>Bacillati</taxon>
        <taxon>Bacillota</taxon>
        <taxon>Bacilli</taxon>
        <taxon>Bacillales</taxon>
        <taxon>Staphylococcaceae</taxon>
        <taxon>Staphylococcus</taxon>
    </lineage>
</organism>
<evidence type="ECO:0000313" key="1">
    <source>
        <dbReference type="EMBL" id="POA08621.1"/>
    </source>
</evidence>
<dbReference type="Proteomes" id="UP000242712">
    <property type="component" value="Unassembled WGS sequence"/>
</dbReference>
<keyword evidence="2" id="KW-1185">Reference proteome</keyword>
<gene>
    <name evidence="1" type="ORF">CD039_11180</name>
</gene>